<feature type="region of interest" description="Disordered" evidence="1">
    <location>
        <begin position="1"/>
        <end position="116"/>
    </location>
</feature>
<feature type="compositionally biased region" description="Basic and acidic residues" evidence="1">
    <location>
        <begin position="27"/>
        <end position="39"/>
    </location>
</feature>
<name>A0A834I8W5_RHYFE</name>
<proteinExistence type="predicted"/>
<dbReference type="EMBL" id="JAACXV010011893">
    <property type="protein sequence ID" value="KAF7274896.1"/>
    <property type="molecule type" value="Genomic_DNA"/>
</dbReference>
<evidence type="ECO:0000313" key="3">
    <source>
        <dbReference type="Proteomes" id="UP000625711"/>
    </source>
</evidence>
<reference evidence="2" key="1">
    <citation type="submission" date="2020-08" db="EMBL/GenBank/DDBJ databases">
        <title>Genome sequencing and assembly of the red palm weevil Rhynchophorus ferrugineus.</title>
        <authorList>
            <person name="Dias G.B."/>
            <person name="Bergman C.M."/>
            <person name="Manee M."/>
        </authorList>
    </citation>
    <scope>NUCLEOTIDE SEQUENCE</scope>
    <source>
        <strain evidence="2">AA-2017</strain>
        <tissue evidence="2">Whole larva</tissue>
    </source>
</reference>
<organism evidence="2 3">
    <name type="scientific">Rhynchophorus ferrugineus</name>
    <name type="common">Red palm weevil</name>
    <name type="synonym">Curculio ferrugineus</name>
    <dbReference type="NCBI Taxonomy" id="354439"/>
    <lineage>
        <taxon>Eukaryota</taxon>
        <taxon>Metazoa</taxon>
        <taxon>Ecdysozoa</taxon>
        <taxon>Arthropoda</taxon>
        <taxon>Hexapoda</taxon>
        <taxon>Insecta</taxon>
        <taxon>Pterygota</taxon>
        <taxon>Neoptera</taxon>
        <taxon>Endopterygota</taxon>
        <taxon>Coleoptera</taxon>
        <taxon>Polyphaga</taxon>
        <taxon>Cucujiformia</taxon>
        <taxon>Curculionidae</taxon>
        <taxon>Dryophthorinae</taxon>
        <taxon>Rhynchophorus</taxon>
    </lineage>
</organism>
<dbReference type="OrthoDB" id="8123905at2759"/>
<protein>
    <submittedName>
        <fullName evidence="2">Uncharacterized protein</fullName>
    </submittedName>
</protein>
<feature type="compositionally biased region" description="Polar residues" evidence="1">
    <location>
        <begin position="94"/>
        <end position="110"/>
    </location>
</feature>
<dbReference type="Proteomes" id="UP000625711">
    <property type="component" value="Unassembled WGS sequence"/>
</dbReference>
<accession>A0A834I8W5</accession>
<evidence type="ECO:0000313" key="2">
    <source>
        <dbReference type="EMBL" id="KAF7274896.1"/>
    </source>
</evidence>
<comment type="caution">
    <text evidence="2">The sequence shown here is derived from an EMBL/GenBank/DDBJ whole genome shotgun (WGS) entry which is preliminary data.</text>
</comment>
<sequence length="163" mass="18163">MTRAHARLLGPCFKTGPESTQSYSVADRSRSVREPRRQQSSEVGNGTGSDYRRASDALATSRTLTSSGLKPFGIPSSESTANTRVRKRKRREPQSTVSTSSLKPTPNGSRRPTRRKVHAFVAGSTYERRAQRRNVTCHAIARRLLRAANEFLPSTFRVSQVYP</sequence>
<feature type="compositionally biased region" description="Polar residues" evidence="1">
    <location>
        <begin position="58"/>
        <end position="68"/>
    </location>
</feature>
<keyword evidence="3" id="KW-1185">Reference proteome</keyword>
<gene>
    <name evidence="2" type="ORF">GWI33_012443</name>
</gene>
<evidence type="ECO:0000256" key="1">
    <source>
        <dbReference type="SAM" id="MobiDB-lite"/>
    </source>
</evidence>
<dbReference type="AlphaFoldDB" id="A0A834I8W5"/>